<dbReference type="PROSITE" id="PS01031">
    <property type="entry name" value="SHSP"/>
    <property type="match status" value="1"/>
</dbReference>
<keyword evidence="1 5" id="KW-0346">Stress response</keyword>
<evidence type="ECO:0000313" key="5">
    <source>
        <dbReference type="EMBL" id="KAF9484306.1"/>
    </source>
</evidence>
<feature type="domain" description="SHSP" evidence="4">
    <location>
        <begin position="1"/>
        <end position="109"/>
    </location>
</feature>
<dbReference type="Gene3D" id="2.60.40.790">
    <property type="match status" value="1"/>
</dbReference>
<proteinExistence type="inferred from homology"/>
<dbReference type="EMBL" id="MU155145">
    <property type="protein sequence ID" value="KAF9484306.1"/>
    <property type="molecule type" value="Genomic_DNA"/>
</dbReference>
<evidence type="ECO:0000256" key="3">
    <source>
        <dbReference type="RuleBase" id="RU003616"/>
    </source>
</evidence>
<dbReference type="Proteomes" id="UP000807469">
    <property type="component" value="Unassembled WGS sequence"/>
</dbReference>
<evidence type="ECO:0000259" key="4">
    <source>
        <dbReference type="PROSITE" id="PS01031"/>
    </source>
</evidence>
<evidence type="ECO:0000256" key="2">
    <source>
        <dbReference type="PROSITE-ProRule" id="PRU00285"/>
    </source>
</evidence>
<evidence type="ECO:0000256" key="1">
    <source>
        <dbReference type="ARBA" id="ARBA00023016"/>
    </source>
</evidence>
<dbReference type="Pfam" id="PF00011">
    <property type="entry name" value="HSP20"/>
    <property type="match status" value="1"/>
</dbReference>
<dbReference type="InterPro" id="IPR031107">
    <property type="entry name" value="Small_HSP"/>
</dbReference>
<dbReference type="CDD" id="cd06464">
    <property type="entry name" value="ACD_sHsps-like"/>
    <property type="match status" value="1"/>
</dbReference>
<accession>A0A9P5ZE79</accession>
<name>A0A9P5ZE79_9AGAR</name>
<reference evidence="5" key="1">
    <citation type="submission" date="2020-11" db="EMBL/GenBank/DDBJ databases">
        <authorList>
            <consortium name="DOE Joint Genome Institute"/>
            <person name="Ahrendt S."/>
            <person name="Riley R."/>
            <person name="Andreopoulos W."/>
            <person name="Labutti K."/>
            <person name="Pangilinan J."/>
            <person name="Ruiz-Duenas F.J."/>
            <person name="Barrasa J.M."/>
            <person name="Sanchez-Garcia M."/>
            <person name="Camarero S."/>
            <person name="Miyauchi S."/>
            <person name="Serrano A."/>
            <person name="Linde D."/>
            <person name="Babiker R."/>
            <person name="Drula E."/>
            <person name="Ayuso-Fernandez I."/>
            <person name="Pacheco R."/>
            <person name="Padilla G."/>
            <person name="Ferreira P."/>
            <person name="Barriuso J."/>
            <person name="Kellner H."/>
            <person name="Castanera R."/>
            <person name="Alfaro M."/>
            <person name="Ramirez L."/>
            <person name="Pisabarro A.G."/>
            <person name="Kuo A."/>
            <person name="Tritt A."/>
            <person name="Lipzen A."/>
            <person name="He G."/>
            <person name="Yan M."/>
            <person name="Ng V."/>
            <person name="Cullen D."/>
            <person name="Martin F."/>
            <person name="Rosso M.-N."/>
            <person name="Henrissat B."/>
            <person name="Hibbett D."/>
            <person name="Martinez A.T."/>
            <person name="Grigoriev I.V."/>
        </authorList>
    </citation>
    <scope>NUCLEOTIDE SEQUENCE</scope>
    <source>
        <strain evidence="5">CIRM-BRFM 674</strain>
    </source>
</reference>
<dbReference type="AlphaFoldDB" id="A0A9P5ZE79"/>
<comment type="similarity">
    <text evidence="2 3">Belongs to the small heat shock protein (HSP20) family.</text>
</comment>
<evidence type="ECO:0000313" key="6">
    <source>
        <dbReference type="Proteomes" id="UP000807469"/>
    </source>
</evidence>
<protein>
    <submittedName>
        <fullName evidence="5">Small heat shock protein</fullName>
    </submittedName>
</protein>
<sequence>MDVRENTDTKLITATFEVPDVSKDDVKIEVHHGKITVSAETKHADDFDKSDRLAVRERQFESFTRTLVLPPGVTDDEIKAKMAGGVLTVTFPSKHTAKPEEPPRRISIS</sequence>
<dbReference type="SUPFAM" id="SSF49764">
    <property type="entry name" value="HSP20-like chaperones"/>
    <property type="match status" value="1"/>
</dbReference>
<comment type="caution">
    <text evidence="5">The sequence shown here is derived from an EMBL/GenBank/DDBJ whole genome shotgun (WGS) entry which is preliminary data.</text>
</comment>
<dbReference type="PANTHER" id="PTHR11527">
    <property type="entry name" value="HEAT-SHOCK PROTEIN 20 FAMILY MEMBER"/>
    <property type="match status" value="1"/>
</dbReference>
<gene>
    <name evidence="5" type="ORF">BDN70DRAFT_872805</name>
</gene>
<dbReference type="InterPro" id="IPR008978">
    <property type="entry name" value="HSP20-like_chaperone"/>
</dbReference>
<dbReference type="OrthoDB" id="1431247at2759"/>
<organism evidence="5 6">
    <name type="scientific">Pholiota conissans</name>
    <dbReference type="NCBI Taxonomy" id="109636"/>
    <lineage>
        <taxon>Eukaryota</taxon>
        <taxon>Fungi</taxon>
        <taxon>Dikarya</taxon>
        <taxon>Basidiomycota</taxon>
        <taxon>Agaricomycotina</taxon>
        <taxon>Agaricomycetes</taxon>
        <taxon>Agaricomycetidae</taxon>
        <taxon>Agaricales</taxon>
        <taxon>Agaricineae</taxon>
        <taxon>Strophariaceae</taxon>
        <taxon>Pholiota</taxon>
    </lineage>
</organism>
<dbReference type="InterPro" id="IPR002068">
    <property type="entry name" value="A-crystallin/Hsp20_dom"/>
</dbReference>
<keyword evidence="6" id="KW-1185">Reference proteome</keyword>